<feature type="domain" description="ABC transporter" evidence="11">
    <location>
        <begin position="686"/>
        <end position="922"/>
    </location>
</feature>
<dbReference type="PANTHER" id="PTHR24223:SF353">
    <property type="entry name" value="ABC TRANSPORTER ATP-BINDING PROTEIN_PERMEASE VMR1-RELATED"/>
    <property type="match status" value="1"/>
</dbReference>
<dbReference type="InterPro" id="IPR036640">
    <property type="entry name" value="ABC1_TM_sf"/>
</dbReference>
<evidence type="ECO:0000259" key="11">
    <source>
        <dbReference type="PROSITE" id="PS50893"/>
    </source>
</evidence>
<feature type="domain" description="ABC transmembrane type-1" evidence="12">
    <location>
        <begin position="318"/>
        <end position="601"/>
    </location>
</feature>
<dbReference type="Pfam" id="PF00664">
    <property type="entry name" value="ABC_membrane"/>
    <property type="match status" value="2"/>
</dbReference>
<dbReference type="InterPro" id="IPR050173">
    <property type="entry name" value="ABC_transporter_C-like"/>
</dbReference>
<feature type="transmembrane region" description="Helical" evidence="10">
    <location>
        <begin position="1283"/>
        <end position="1302"/>
    </location>
</feature>
<feature type="transmembrane region" description="Helical" evidence="10">
    <location>
        <begin position="541"/>
        <end position="562"/>
    </location>
</feature>
<evidence type="ECO:0000256" key="4">
    <source>
        <dbReference type="ARBA" id="ARBA00022737"/>
    </source>
</evidence>
<feature type="domain" description="ABC transporter" evidence="11">
    <location>
        <begin position="1347"/>
        <end position="1623"/>
    </location>
</feature>
<organism evidence="13 14">
    <name type="scientific">Linnemannia schmuckeri</name>
    <dbReference type="NCBI Taxonomy" id="64567"/>
    <lineage>
        <taxon>Eukaryota</taxon>
        <taxon>Fungi</taxon>
        <taxon>Fungi incertae sedis</taxon>
        <taxon>Mucoromycota</taxon>
        <taxon>Mortierellomycotina</taxon>
        <taxon>Mortierellomycetes</taxon>
        <taxon>Mortierellales</taxon>
        <taxon>Mortierellaceae</taxon>
        <taxon>Linnemannia</taxon>
    </lineage>
</organism>
<comment type="caution">
    <text evidence="13">The sequence shown here is derived from an EMBL/GenBank/DDBJ whole genome shotgun (WGS) entry which is preliminary data.</text>
</comment>
<dbReference type="CDD" id="cd03244">
    <property type="entry name" value="ABCC_MRP_domain2"/>
    <property type="match status" value="1"/>
</dbReference>
<feature type="domain" description="ABC transmembrane type-1" evidence="12">
    <location>
        <begin position="985"/>
        <end position="1307"/>
    </location>
</feature>
<keyword evidence="14" id="KW-1185">Reference proteome</keyword>
<evidence type="ECO:0000256" key="10">
    <source>
        <dbReference type="SAM" id="Phobius"/>
    </source>
</evidence>
<sequence>IIEGSLPLVYSAASALTILYLSRRPVHLDQYSPLNDNYEDDEDQVEDHQPVARIVESDASLTDSPVVDQVQAQYQAQRSSGLCISLARLGLTAFQLALALFSIVLLKNTNDDNQDHNNGRTTFWADIIQILSWVYALALSFIHAIRPAIAFQFWIRPQLDLFYVLIITLQSIRLYQTDIFSLPLSELPLWLKLDILAWVGSALLLWVSLVTTPYQSMTVAKKLKEGESSRLPSPEYSSSLYSQLAFAWVNPLVYLGYRRPLQDIDLPDIEIEDYSIHTMKRYNLVKEDSLFWSLFKVLKWEFFAQFLWAVPWCILINVSPYCLNKIISYVECKDCGPPTAVQYLYVFGLLFSSLLESLTDQQALHIGRRIFLHTISICNAEVFAKSLRRKDMASPADKEEGEKEEGGEKKKDGSLNIANLIAVDVKKLEIPFSYVFYLYGFPLQFILAGVQLYWLLGYASLVGIACMFLTYPIPAKLYSMILKLFKDIMHTKDERMDALNEMLSAIRIVKFFGWESKFEEKITAAREKELQRTKDSYVQMIFTDIVWMIVPLLNVVIILTVYTKVFGNEISASKMFTTLALFNIMRQSLNTLPWQIKNTMQAAVSLKRINKFLLEEELVKDTTVTKLDSKARVDLSNPTIGFTNASYIWPNKEHGKEAVAEKITPTKTSFWQKIKAKFSKASAIALTEEPVAEVAAPEERFKLKNLSVDFPVGKLSVIVGPTGSGKSAMLLALLGELDRLEGNHFMPRLDYERRASHAEGSGIAYVAQTAWLQNTTIRNNILFGREFDQERYDAVVEGCALLTDFDILESGDATEIGEQGITLSGGQKQRVSLARAIYSNASVLLLDDCLSAVDTHTGKHLFQTLIGPLVAGRTILMVTHQVQLCMASASLVVVLNKGEILGSGTPEEAVRNEWVENISLSVLKDGESSEVSTLRNEDGQDKPKKDAKEKTTIKLTEDEKKVEGAVAWDVYKTYLIASGGWPFWIGLVILFLTRELVDVSQNAWLAVWANKMAETTGSYTLKTFDYIVPEPIAQSLYASFAPSDDQRYGAMTMSVFGKGEPATVNVDFYLGIYVLLSISTLFMAALTNYYTIFGGLAASRALHQQLLRKVSRAKVRFFDTTPIGRIINRFSSDISTIDDDVSNGLQGLFGSFVTILGIVVIISANMPLFMIPAVFIVAIYGIIGALYVPVSRDLKRLNSNSRSPILNHFNEALNGLPTIRAYGFEKRFLTKNLTNQDNNNRTFILLWATNRWLHWRVDIAGAMVAFTTGILILQNYGKIEPGWAALSLTYALMFTGTIVWLIRIYAQNEMNLNSVERVAEYMNLEEEPAAIIEGSRPPASWPHAGEIVVDHLTMRYAPDAPAVIKDVSFRIKAGEKIGVVGRTGSGKSTFAISLFRFMDPVGGTITIDGIDICKIGLQDLRSNLTIIPQDPILFKGTLRSNLDPFGEREDRELWEALRRSHLISDTKPSSRLPSHRNSVELNGTDVLQVKSRVCSLKGAAAALESETIDPSKITLDTPVKENGSNFSQGQRQLIALARALVRQSKIIVMDEATASVDFETDLKIQGTIREEMANSTILTIAHRIRTIADFDRVLVMNAGEVAEFDKPLTLMNQPDSIFRSMCERSSEFDALLAIAEEKERRDAERI</sequence>
<keyword evidence="6" id="KW-0067">ATP-binding</keyword>
<dbReference type="PANTHER" id="PTHR24223">
    <property type="entry name" value="ATP-BINDING CASSETTE SUB-FAMILY C"/>
    <property type="match status" value="1"/>
</dbReference>
<dbReference type="CDD" id="cd03250">
    <property type="entry name" value="ABCC_MRP_domain1"/>
    <property type="match status" value="1"/>
</dbReference>
<feature type="transmembrane region" description="Helical" evidence="10">
    <location>
        <begin position="1145"/>
        <end position="1163"/>
    </location>
</feature>
<feature type="transmembrane region" description="Helical" evidence="10">
    <location>
        <begin position="1259"/>
        <end position="1277"/>
    </location>
</feature>
<evidence type="ECO:0008006" key="15">
    <source>
        <dbReference type="Google" id="ProtNLM"/>
    </source>
</evidence>
<evidence type="ECO:0000256" key="5">
    <source>
        <dbReference type="ARBA" id="ARBA00022741"/>
    </source>
</evidence>
<evidence type="ECO:0000256" key="6">
    <source>
        <dbReference type="ARBA" id="ARBA00022840"/>
    </source>
</evidence>
<evidence type="ECO:0000256" key="2">
    <source>
        <dbReference type="ARBA" id="ARBA00022448"/>
    </source>
</evidence>
<feature type="transmembrane region" description="Helical" evidence="10">
    <location>
        <begin position="462"/>
        <end position="485"/>
    </location>
</feature>
<evidence type="ECO:0000256" key="9">
    <source>
        <dbReference type="SAM" id="MobiDB-lite"/>
    </source>
</evidence>
<dbReference type="FunFam" id="3.40.50.300:FF:000997">
    <property type="entry name" value="Multidrug resistance-associated protein 1"/>
    <property type="match status" value="1"/>
</dbReference>
<dbReference type="GO" id="GO:0016887">
    <property type="term" value="F:ATP hydrolysis activity"/>
    <property type="evidence" value="ECO:0007669"/>
    <property type="project" value="InterPro"/>
</dbReference>
<dbReference type="SUPFAM" id="SSF90123">
    <property type="entry name" value="ABC transporter transmembrane region"/>
    <property type="match status" value="2"/>
</dbReference>
<dbReference type="Gene3D" id="1.20.1560.10">
    <property type="entry name" value="ABC transporter type 1, transmembrane domain"/>
    <property type="match status" value="2"/>
</dbReference>
<dbReference type="GO" id="GO:0016020">
    <property type="term" value="C:membrane"/>
    <property type="evidence" value="ECO:0007669"/>
    <property type="project" value="UniProtKB-SubCell"/>
</dbReference>
<feature type="transmembrane region" description="Helical" evidence="10">
    <location>
        <begin position="86"/>
        <end position="107"/>
    </location>
</feature>
<gene>
    <name evidence="13" type="ORF">BG015_007856</name>
</gene>
<protein>
    <recommendedName>
        <fullName evidence="15">ATP-binding cassette transporter</fullName>
    </recommendedName>
</protein>
<evidence type="ECO:0000259" key="12">
    <source>
        <dbReference type="PROSITE" id="PS50929"/>
    </source>
</evidence>
<proteinExistence type="predicted"/>
<feature type="compositionally biased region" description="Basic and acidic residues" evidence="9">
    <location>
        <begin position="935"/>
        <end position="950"/>
    </location>
</feature>
<dbReference type="InterPro" id="IPR011527">
    <property type="entry name" value="ABC1_TM_dom"/>
</dbReference>
<dbReference type="OrthoDB" id="6500128at2759"/>
<dbReference type="InterPro" id="IPR003593">
    <property type="entry name" value="AAA+_ATPase"/>
</dbReference>
<evidence type="ECO:0000256" key="3">
    <source>
        <dbReference type="ARBA" id="ARBA00022692"/>
    </source>
</evidence>
<dbReference type="PROSITE" id="PS50893">
    <property type="entry name" value="ABC_TRANSPORTER_2"/>
    <property type="match status" value="2"/>
</dbReference>
<keyword evidence="8 10" id="KW-0472">Membrane</keyword>
<feature type="transmembrane region" description="Helical" evidence="10">
    <location>
        <begin position="436"/>
        <end position="456"/>
    </location>
</feature>
<feature type="transmembrane region" description="Helical" evidence="10">
    <location>
        <begin position="1169"/>
        <end position="1190"/>
    </location>
</feature>
<feature type="region of interest" description="Disordered" evidence="9">
    <location>
        <begin position="929"/>
        <end position="950"/>
    </location>
</feature>
<dbReference type="GO" id="GO:0140359">
    <property type="term" value="F:ABC-type transporter activity"/>
    <property type="evidence" value="ECO:0007669"/>
    <property type="project" value="InterPro"/>
</dbReference>
<evidence type="ECO:0000256" key="7">
    <source>
        <dbReference type="ARBA" id="ARBA00022989"/>
    </source>
</evidence>
<dbReference type="InterPro" id="IPR017871">
    <property type="entry name" value="ABC_transporter-like_CS"/>
</dbReference>
<keyword evidence="3 10" id="KW-0812">Transmembrane</keyword>
<dbReference type="SMART" id="SM00382">
    <property type="entry name" value="AAA"/>
    <property type="match status" value="2"/>
</dbReference>
<dbReference type="InterPro" id="IPR003439">
    <property type="entry name" value="ABC_transporter-like_ATP-bd"/>
</dbReference>
<name>A0A9P5VAJ7_9FUNG</name>
<dbReference type="Pfam" id="PF00005">
    <property type="entry name" value="ABC_tran"/>
    <property type="match status" value="2"/>
</dbReference>
<keyword evidence="7 10" id="KW-1133">Transmembrane helix</keyword>
<feature type="non-terminal residue" evidence="13">
    <location>
        <position position="1"/>
    </location>
</feature>
<evidence type="ECO:0000256" key="8">
    <source>
        <dbReference type="ARBA" id="ARBA00023136"/>
    </source>
</evidence>
<dbReference type="PROSITE" id="PS00211">
    <property type="entry name" value="ABC_TRANSPORTER_1"/>
    <property type="match status" value="2"/>
</dbReference>
<dbReference type="SUPFAM" id="SSF52540">
    <property type="entry name" value="P-loop containing nucleoside triphosphate hydrolases"/>
    <property type="match status" value="2"/>
</dbReference>
<dbReference type="Gene3D" id="3.40.50.300">
    <property type="entry name" value="P-loop containing nucleotide triphosphate hydrolases"/>
    <property type="match status" value="2"/>
</dbReference>
<reference evidence="13" key="1">
    <citation type="journal article" date="2020" name="Fungal Divers.">
        <title>Resolving the Mortierellaceae phylogeny through synthesis of multi-gene phylogenetics and phylogenomics.</title>
        <authorList>
            <person name="Vandepol N."/>
            <person name="Liber J."/>
            <person name="Desiro A."/>
            <person name="Na H."/>
            <person name="Kennedy M."/>
            <person name="Barry K."/>
            <person name="Grigoriev I.V."/>
            <person name="Miller A.N."/>
            <person name="O'Donnell K."/>
            <person name="Stajich J.E."/>
            <person name="Bonito G."/>
        </authorList>
    </citation>
    <scope>NUCLEOTIDE SEQUENCE</scope>
    <source>
        <strain evidence="13">NRRL 6426</strain>
    </source>
</reference>
<keyword evidence="4" id="KW-0677">Repeat</keyword>
<dbReference type="PROSITE" id="PS50929">
    <property type="entry name" value="ABC_TM1F"/>
    <property type="match status" value="2"/>
</dbReference>
<accession>A0A9P5VAJ7</accession>
<feature type="transmembrane region" description="Helical" evidence="10">
    <location>
        <begin position="127"/>
        <end position="145"/>
    </location>
</feature>
<dbReference type="InterPro" id="IPR027417">
    <property type="entry name" value="P-loop_NTPase"/>
</dbReference>
<keyword evidence="5" id="KW-0547">Nucleotide-binding</keyword>
<comment type="subcellular location">
    <subcellularLocation>
        <location evidence="1">Membrane</location>
        <topology evidence="1">Multi-pass membrane protein</topology>
    </subcellularLocation>
</comment>
<dbReference type="CDD" id="cd18604">
    <property type="entry name" value="ABC_6TM_VMR1_D2_like"/>
    <property type="match status" value="1"/>
</dbReference>
<evidence type="ECO:0000313" key="13">
    <source>
        <dbReference type="EMBL" id="KAF9150322.1"/>
    </source>
</evidence>
<feature type="transmembrane region" description="Helical" evidence="10">
    <location>
        <begin position="195"/>
        <end position="214"/>
    </location>
</feature>
<dbReference type="CDD" id="cd18596">
    <property type="entry name" value="ABC_6TM_VMR1_D1_like"/>
    <property type="match status" value="1"/>
</dbReference>
<dbReference type="EMBL" id="JAAAUQ010000429">
    <property type="protein sequence ID" value="KAF9150322.1"/>
    <property type="molecule type" value="Genomic_DNA"/>
</dbReference>
<feature type="transmembrane region" description="Helical" evidence="10">
    <location>
        <begin position="1068"/>
        <end position="1090"/>
    </location>
</feature>
<evidence type="ECO:0000256" key="1">
    <source>
        <dbReference type="ARBA" id="ARBA00004141"/>
    </source>
</evidence>
<dbReference type="GO" id="GO:0005524">
    <property type="term" value="F:ATP binding"/>
    <property type="evidence" value="ECO:0007669"/>
    <property type="project" value="UniProtKB-KW"/>
</dbReference>
<evidence type="ECO:0000313" key="14">
    <source>
        <dbReference type="Proteomes" id="UP000748756"/>
    </source>
</evidence>
<dbReference type="Proteomes" id="UP000748756">
    <property type="component" value="Unassembled WGS sequence"/>
</dbReference>
<keyword evidence="2" id="KW-0813">Transport</keyword>